<dbReference type="AlphaFoldDB" id="A0A1I5SYK4"/>
<dbReference type="GO" id="GO:0004518">
    <property type="term" value="F:nuclease activity"/>
    <property type="evidence" value="ECO:0007669"/>
    <property type="project" value="UniProtKB-KW"/>
</dbReference>
<organism evidence="5 6">
    <name type="scientific">Pseudarcicella hirudinis</name>
    <dbReference type="NCBI Taxonomy" id="1079859"/>
    <lineage>
        <taxon>Bacteria</taxon>
        <taxon>Pseudomonadati</taxon>
        <taxon>Bacteroidota</taxon>
        <taxon>Cytophagia</taxon>
        <taxon>Cytophagales</taxon>
        <taxon>Flectobacillaceae</taxon>
        <taxon>Pseudarcicella</taxon>
    </lineage>
</organism>
<dbReference type="Proteomes" id="UP000199306">
    <property type="component" value="Unassembled WGS sequence"/>
</dbReference>
<reference evidence="5 6" key="1">
    <citation type="submission" date="2016-10" db="EMBL/GenBank/DDBJ databases">
        <authorList>
            <person name="de Groot N.N."/>
        </authorList>
    </citation>
    <scope>NUCLEOTIDE SEQUENCE [LARGE SCALE GENOMIC DNA]</scope>
    <source>
        <strain evidence="6">E92,LMG 26720,CCM 7988</strain>
    </source>
</reference>
<keyword evidence="6" id="KW-1185">Reference proteome</keyword>
<dbReference type="InterPro" id="IPR011856">
    <property type="entry name" value="tRNA_endonuc-like_dom_sf"/>
</dbReference>
<evidence type="ECO:0000256" key="3">
    <source>
        <dbReference type="ARBA" id="ARBA00022801"/>
    </source>
</evidence>
<dbReference type="OrthoDB" id="1272564at2"/>
<comment type="cofactor">
    <cofactor evidence="1">
        <name>Mg(2+)</name>
        <dbReference type="ChEBI" id="CHEBI:18420"/>
    </cofactor>
</comment>
<proteinExistence type="predicted"/>
<name>A0A1I5SYK4_9BACT</name>
<dbReference type="GO" id="GO:0016788">
    <property type="term" value="F:hydrolase activity, acting on ester bonds"/>
    <property type="evidence" value="ECO:0007669"/>
    <property type="project" value="InterPro"/>
</dbReference>
<evidence type="ECO:0000313" key="5">
    <source>
        <dbReference type="EMBL" id="SFP75850.1"/>
    </source>
</evidence>
<keyword evidence="2" id="KW-0540">Nuclease</keyword>
<protein>
    <submittedName>
        <fullName evidence="5">VRR-NUC domain-containing protein</fullName>
    </submittedName>
</protein>
<dbReference type="EMBL" id="FOXH01000005">
    <property type="protein sequence ID" value="SFP75850.1"/>
    <property type="molecule type" value="Genomic_DNA"/>
</dbReference>
<gene>
    <name evidence="5" type="ORF">SAMN04515674_105280</name>
</gene>
<evidence type="ECO:0000259" key="4">
    <source>
        <dbReference type="SMART" id="SM00990"/>
    </source>
</evidence>
<dbReference type="Pfam" id="PF08774">
    <property type="entry name" value="VRR_NUC"/>
    <property type="match status" value="1"/>
</dbReference>
<keyword evidence="3" id="KW-0378">Hydrolase</keyword>
<evidence type="ECO:0000313" key="6">
    <source>
        <dbReference type="Proteomes" id="UP000199306"/>
    </source>
</evidence>
<dbReference type="GO" id="GO:0003676">
    <property type="term" value="F:nucleic acid binding"/>
    <property type="evidence" value="ECO:0007669"/>
    <property type="project" value="InterPro"/>
</dbReference>
<dbReference type="Gene3D" id="3.40.1350.10">
    <property type="match status" value="1"/>
</dbReference>
<dbReference type="RefSeq" id="WP_092016862.1">
    <property type="nucleotide sequence ID" value="NZ_FOXH01000005.1"/>
</dbReference>
<sequence>MNLTIEEYRASFRNNQEPQKKLHKKQRESEIQVACVRWFRVQYPELLIFSVPNGGYRNKKEATRLIQEGVTPGVPDLCIPVVKGGYSGLFIEMKSENNKPRPNQVKCISYLKMAGYKVEVVNSVELFISLVTEYLKG</sequence>
<evidence type="ECO:0000256" key="2">
    <source>
        <dbReference type="ARBA" id="ARBA00022722"/>
    </source>
</evidence>
<dbReference type="STRING" id="1079859.SAMN04515674_105280"/>
<dbReference type="InterPro" id="IPR014883">
    <property type="entry name" value="VRR_NUC"/>
</dbReference>
<dbReference type="SMART" id="SM00990">
    <property type="entry name" value="VRR_NUC"/>
    <property type="match status" value="1"/>
</dbReference>
<feature type="domain" description="VRR-NUC" evidence="4">
    <location>
        <begin position="26"/>
        <end position="125"/>
    </location>
</feature>
<evidence type="ECO:0000256" key="1">
    <source>
        <dbReference type="ARBA" id="ARBA00001946"/>
    </source>
</evidence>
<accession>A0A1I5SYK4</accession>